<dbReference type="Pfam" id="PF00664">
    <property type="entry name" value="ABC_membrane"/>
    <property type="match status" value="2"/>
</dbReference>
<feature type="compositionally biased region" description="Low complexity" evidence="8">
    <location>
        <begin position="3013"/>
        <end position="3033"/>
    </location>
</feature>
<feature type="domain" description="ABC transporter" evidence="10">
    <location>
        <begin position="1763"/>
        <end position="2146"/>
    </location>
</feature>
<feature type="transmembrane region" description="Helical" evidence="9">
    <location>
        <begin position="1461"/>
        <end position="1482"/>
    </location>
</feature>
<feature type="compositionally biased region" description="Low complexity" evidence="8">
    <location>
        <begin position="865"/>
        <end position="876"/>
    </location>
</feature>
<feature type="compositionally biased region" description="Polar residues" evidence="8">
    <location>
        <begin position="1101"/>
        <end position="1111"/>
    </location>
</feature>
<feature type="compositionally biased region" description="Basic and acidic residues" evidence="8">
    <location>
        <begin position="2797"/>
        <end position="2810"/>
    </location>
</feature>
<comment type="caution">
    <text evidence="12">The sequence shown here is derived from an EMBL/GenBank/DDBJ whole genome shotgun (WGS) entry which is preliminary data.</text>
</comment>
<feature type="compositionally biased region" description="Low complexity" evidence="8">
    <location>
        <begin position="973"/>
        <end position="983"/>
    </location>
</feature>
<keyword evidence="6 9" id="KW-1133">Transmembrane helix</keyword>
<keyword evidence="2" id="KW-0813">Transport</keyword>
<dbReference type="SUPFAM" id="SSF90123">
    <property type="entry name" value="ABC transporter transmembrane region"/>
    <property type="match status" value="2"/>
</dbReference>
<keyword evidence="4" id="KW-0547">Nucleotide-binding</keyword>
<feature type="compositionally biased region" description="Low complexity" evidence="8">
    <location>
        <begin position="2244"/>
        <end position="2253"/>
    </location>
</feature>
<feature type="compositionally biased region" description="Low complexity" evidence="8">
    <location>
        <begin position="1880"/>
        <end position="1894"/>
    </location>
</feature>
<evidence type="ECO:0000313" key="13">
    <source>
        <dbReference type="Proteomes" id="UP000037923"/>
    </source>
</evidence>
<dbReference type="EMBL" id="LGTL01000011">
    <property type="protein sequence ID" value="KPA79222.1"/>
    <property type="molecule type" value="Genomic_DNA"/>
</dbReference>
<feature type="compositionally biased region" description="Acidic residues" evidence="8">
    <location>
        <begin position="915"/>
        <end position="928"/>
    </location>
</feature>
<evidence type="ECO:0000256" key="4">
    <source>
        <dbReference type="ARBA" id="ARBA00022741"/>
    </source>
</evidence>
<feature type="transmembrane region" description="Helical" evidence="9">
    <location>
        <begin position="1411"/>
        <end position="1441"/>
    </location>
</feature>
<dbReference type="PROSITE" id="PS50893">
    <property type="entry name" value="ABC_TRANSPORTER_2"/>
    <property type="match status" value="2"/>
</dbReference>
<keyword evidence="13" id="KW-1185">Reference proteome</keyword>
<feature type="region of interest" description="Disordered" evidence="8">
    <location>
        <begin position="2135"/>
        <end position="2188"/>
    </location>
</feature>
<feature type="domain" description="ABC transporter" evidence="10">
    <location>
        <begin position="2865"/>
        <end position="3349"/>
    </location>
</feature>
<evidence type="ECO:0000256" key="7">
    <source>
        <dbReference type="ARBA" id="ARBA00023136"/>
    </source>
</evidence>
<feature type="transmembrane region" description="Helical" evidence="9">
    <location>
        <begin position="1291"/>
        <end position="1312"/>
    </location>
</feature>
<feature type="compositionally biased region" description="Acidic residues" evidence="8">
    <location>
        <begin position="2143"/>
        <end position="2158"/>
    </location>
</feature>
<evidence type="ECO:0000256" key="1">
    <source>
        <dbReference type="ARBA" id="ARBA00004370"/>
    </source>
</evidence>
<feature type="compositionally biased region" description="Polar residues" evidence="8">
    <location>
        <begin position="3071"/>
        <end position="3084"/>
    </location>
</feature>
<dbReference type="InterPro" id="IPR011527">
    <property type="entry name" value="ABC1_TM_dom"/>
</dbReference>
<accession>A0A0N0DUQ5</accession>
<evidence type="ECO:0000256" key="2">
    <source>
        <dbReference type="ARBA" id="ARBA00022448"/>
    </source>
</evidence>
<evidence type="ECO:0000313" key="12">
    <source>
        <dbReference type="EMBL" id="KPA79222.1"/>
    </source>
</evidence>
<evidence type="ECO:0000256" key="5">
    <source>
        <dbReference type="ARBA" id="ARBA00022840"/>
    </source>
</evidence>
<feature type="transmembrane region" description="Helical" evidence="9">
    <location>
        <begin position="2657"/>
        <end position="2679"/>
    </location>
</feature>
<feature type="region of interest" description="Disordered" evidence="8">
    <location>
        <begin position="1"/>
        <end position="124"/>
    </location>
</feature>
<feature type="transmembrane region" description="Helical" evidence="9">
    <location>
        <begin position="2463"/>
        <end position="2486"/>
    </location>
</feature>
<feature type="region of interest" description="Disordered" evidence="8">
    <location>
        <begin position="2976"/>
        <end position="3094"/>
    </location>
</feature>
<feature type="region of interest" description="Disordered" evidence="8">
    <location>
        <begin position="1914"/>
        <end position="1954"/>
    </location>
</feature>
<feature type="compositionally biased region" description="Basic residues" evidence="8">
    <location>
        <begin position="270"/>
        <end position="279"/>
    </location>
</feature>
<feature type="compositionally biased region" description="Polar residues" evidence="8">
    <location>
        <begin position="835"/>
        <end position="845"/>
    </location>
</feature>
<feature type="compositionally biased region" description="Low complexity" evidence="8">
    <location>
        <begin position="929"/>
        <end position="965"/>
    </location>
</feature>
<evidence type="ECO:0000259" key="11">
    <source>
        <dbReference type="PROSITE" id="PS50929"/>
    </source>
</evidence>
<comment type="subcellular location">
    <subcellularLocation>
        <location evidence="1">Membrane</location>
    </subcellularLocation>
</comment>
<feature type="compositionally biased region" description="Gly residues" evidence="8">
    <location>
        <begin position="1064"/>
        <end position="1073"/>
    </location>
</feature>
<dbReference type="GO" id="GO:0140359">
    <property type="term" value="F:ABC-type transporter activity"/>
    <property type="evidence" value="ECO:0007669"/>
    <property type="project" value="InterPro"/>
</dbReference>
<feature type="region of interest" description="Disordered" evidence="8">
    <location>
        <begin position="2784"/>
        <end position="2819"/>
    </location>
</feature>
<dbReference type="Proteomes" id="UP000037923">
    <property type="component" value="Unassembled WGS sequence"/>
</dbReference>
<evidence type="ECO:0000259" key="10">
    <source>
        <dbReference type="PROSITE" id="PS50893"/>
    </source>
</evidence>
<feature type="compositionally biased region" description="Basic and acidic residues" evidence="8">
    <location>
        <begin position="200"/>
        <end position="213"/>
    </location>
</feature>
<dbReference type="PROSITE" id="PS50929">
    <property type="entry name" value="ABC_TM1F"/>
    <property type="match status" value="2"/>
</dbReference>
<dbReference type="PANTHER" id="PTHR24223:SF273">
    <property type="entry name" value="MULTIDRUG RESISTANCE PROTEIN E"/>
    <property type="match status" value="1"/>
</dbReference>
<protein>
    <submittedName>
        <fullName evidence="12">Multidrug resistance protein</fullName>
    </submittedName>
</protein>
<dbReference type="GO" id="GO:0016887">
    <property type="term" value="F:ATP hydrolysis activity"/>
    <property type="evidence" value="ECO:0007669"/>
    <property type="project" value="InterPro"/>
</dbReference>
<feature type="compositionally biased region" description="Low complexity" evidence="8">
    <location>
        <begin position="1931"/>
        <end position="1945"/>
    </location>
</feature>
<feature type="compositionally biased region" description="Polar residues" evidence="8">
    <location>
        <begin position="2310"/>
        <end position="2339"/>
    </location>
</feature>
<proteinExistence type="predicted"/>
<feature type="region of interest" description="Disordered" evidence="8">
    <location>
        <begin position="765"/>
        <end position="885"/>
    </location>
</feature>
<feature type="compositionally biased region" description="Polar residues" evidence="8">
    <location>
        <begin position="1008"/>
        <end position="1028"/>
    </location>
</feature>
<feature type="region of interest" description="Disordered" evidence="8">
    <location>
        <begin position="1863"/>
        <end position="1894"/>
    </location>
</feature>
<feature type="compositionally biased region" description="Basic residues" evidence="8">
    <location>
        <begin position="847"/>
        <end position="864"/>
    </location>
</feature>
<keyword evidence="7 9" id="KW-0472">Membrane</keyword>
<dbReference type="PANTHER" id="PTHR24223">
    <property type="entry name" value="ATP-BINDING CASSETTE SUB-FAMILY C"/>
    <property type="match status" value="1"/>
</dbReference>
<evidence type="ECO:0000256" key="8">
    <source>
        <dbReference type="SAM" id="MobiDB-lite"/>
    </source>
</evidence>
<feature type="compositionally biased region" description="Basic and acidic residues" evidence="8">
    <location>
        <begin position="322"/>
        <end position="332"/>
    </location>
</feature>
<dbReference type="GeneID" id="26905996"/>
<feature type="compositionally biased region" description="Low complexity" evidence="8">
    <location>
        <begin position="2347"/>
        <end position="2359"/>
    </location>
</feature>
<dbReference type="Gene3D" id="1.20.1560.10">
    <property type="entry name" value="ABC transporter type 1, transmembrane domain"/>
    <property type="match status" value="2"/>
</dbReference>
<feature type="transmembrane region" description="Helical" evidence="9">
    <location>
        <begin position="1683"/>
        <end position="1713"/>
    </location>
</feature>
<name>A0A0N0DUQ5_LEPPY</name>
<dbReference type="RefSeq" id="XP_015657661.1">
    <property type="nucleotide sequence ID" value="XM_015803836.1"/>
</dbReference>
<dbReference type="GO" id="GO:0016020">
    <property type="term" value="C:membrane"/>
    <property type="evidence" value="ECO:0007669"/>
    <property type="project" value="UniProtKB-SubCell"/>
</dbReference>
<feature type="compositionally biased region" description="Polar residues" evidence="8">
    <location>
        <begin position="2784"/>
        <end position="2796"/>
    </location>
</feature>
<feature type="compositionally biased region" description="Low complexity" evidence="8">
    <location>
        <begin position="306"/>
        <end position="316"/>
    </location>
</feature>
<dbReference type="GO" id="GO:0005524">
    <property type="term" value="F:ATP binding"/>
    <property type="evidence" value="ECO:0007669"/>
    <property type="project" value="UniProtKB-KW"/>
</dbReference>
<dbReference type="InterPro" id="IPR003439">
    <property type="entry name" value="ABC_transporter-like_ATP-bd"/>
</dbReference>
<feature type="compositionally biased region" description="Low complexity" evidence="8">
    <location>
        <begin position="2163"/>
        <end position="2178"/>
    </location>
</feature>
<feature type="transmembrane region" description="Helical" evidence="9">
    <location>
        <begin position="434"/>
        <end position="451"/>
    </location>
</feature>
<keyword evidence="3 9" id="KW-0812">Transmembrane</keyword>
<feature type="region of interest" description="Disordered" evidence="8">
    <location>
        <begin position="914"/>
        <end position="1124"/>
    </location>
</feature>
<keyword evidence="5" id="KW-0067">ATP-binding</keyword>
<dbReference type="VEuPathDB" id="TriTrypDB:LpyrH10_11_1710"/>
<reference evidence="12 13" key="1">
    <citation type="submission" date="2015-07" db="EMBL/GenBank/DDBJ databases">
        <title>High-quality genome of monoxenous trypanosomatid Leptomonas pyrrhocoris.</title>
        <authorList>
            <person name="Flegontov P."/>
            <person name="Butenko A."/>
            <person name="Firsov S."/>
            <person name="Vlcek C."/>
            <person name="Logacheva M.D."/>
            <person name="Field M."/>
            <person name="Filatov D."/>
            <person name="Flegontova O."/>
            <person name="Gerasimov E."/>
            <person name="Jackson A.P."/>
            <person name="Kelly S."/>
            <person name="Opperdoes F."/>
            <person name="O'Reilly A."/>
            <person name="Votypka J."/>
            <person name="Yurchenko V."/>
            <person name="Lukes J."/>
        </authorList>
    </citation>
    <scope>NUCLEOTIDE SEQUENCE [LARGE SCALE GENOMIC DNA]</scope>
    <source>
        <strain evidence="12">H10</strain>
    </source>
</reference>
<feature type="compositionally biased region" description="Polar residues" evidence="8">
    <location>
        <begin position="30"/>
        <end position="48"/>
    </location>
</feature>
<feature type="compositionally biased region" description="Basic and acidic residues" evidence="8">
    <location>
        <begin position="280"/>
        <end position="297"/>
    </location>
</feature>
<feature type="region of interest" description="Disordered" evidence="8">
    <location>
        <begin position="268"/>
        <end position="353"/>
    </location>
</feature>
<dbReference type="OMA" id="GSCAYCA"/>
<feature type="region of interest" description="Disordered" evidence="8">
    <location>
        <begin position="3136"/>
        <end position="3210"/>
    </location>
</feature>
<feature type="transmembrane region" description="Helical" evidence="9">
    <location>
        <begin position="563"/>
        <end position="583"/>
    </location>
</feature>
<feature type="compositionally biased region" description="Basic residues" evidence="8">
    <location>
        <begin position="3181"/>
        <end position="3190"/>
    </location>
</feature>
<dbReference type="Gene3D" id="3.40.50.300">
    <property type="entry name" value="P-loop containing nucleotide triphosphate hydrolases"/>
    <property type="match status" value="4"/>
</dbReference>
<dbReference type="InterPro" id="IPR036640">
    <property type="entry name" value="ABC1_TM_sf"/>
</dbReference>
<feature type="transmembrane region" description="Helical" evidence="9">
    <location>
        <begin position="124"/>
        <end position="145"/>
    </location>
</feature>
<organism evidence="12 13">
    <name type="scientific">Leptomonas pyrrhocoris</name>
    <name type="common">Firebug parasite</name>
    <dbReference type="NCBI Taxonomy" id="157538"/>
    <lineage>
        <taxon>Eukaryota</taxon>
        <taxon>Discoba</taxon>
        <taxon>Euglenozoa</taxon>
        <taxon>Kinetoplastea</taxon>
        <taxon>Metakinetoplastina</taxon>
        <taxon>Trypanosomatida</taxon>
        <taxon>Trypanosomatidae</taxon>
        <taxon>Leishmaniinae</taxon>
        <taxon>Leptomonas</taxon>
    </lineage>
</organism>
<dbReference type="InterPro" id="IPR050173">
    <property type="entry name" value="ABC_transporter_C-like"/>
</dbReference>
<evidence type="ECO:0000256" key="6">
    <source>
        <dbReference type="ARBA" id="ARBA00022989"/>
    </source>
</evidence>
<dbReference type="InterPro" id="IPR003593">
    <property type="entry name" value="AAA+_ATPase"/>
</dbReference>
<dbReference type="SMART" id="SM00382">
    <property type="entry name" value="AAA"/>
    <property type="match status" value="2"/>
</dbReference>
<feature type="compositionally biased region" description="Polar residues" evidence="8">
    <location>
        <begin position="3035"/>
        <end position="3044"/>
    </location>
</feature>
<dbReference type="OrthoDB" id="272342at2759"/>
<feature type="region of interest" description="Disordered" evidence="8">
    <location>
        <begin position="2310"/>
        <end position="2359"/>
    </location>
</feature>
<feature type="domain" description="ABC transmembrane type-1" evidence="11">
    <location>
        <begin position="2411"/>
        <end position="2675"/>
    </location>
</feature>
<feature type="region of interest" description="Disordered" evidence="8">
    <location>
        <begin position="197"/>
        <end position="228"/>
    </location>
</feature>
<gene>
    <name evidence="12" type="ORF">ABB37_05706</name>
</gene>
<feature type="transmembrane region" description="Helical" evidence="9">
    <location>
        <begin position="2564"/>
        <end position="2583"/>
    </location>
</feature>
<dbReference type="InterPro" id="IPR027417">
    <property type="entry name" value="P-loop_NTPase"/>
</dbReference>
<sequence>MPFSPPRFRAHGTGLPSVFQDAGHGEASPLLTQRSSGAQERSSGSQHRGSPRGATSRNNSSDISDASATTAASSSLSVNNSSGGVPSFGEGSSSSGNGGDCSRARSAASDENGHNTTGRGKGSIFGTPPTSISAFIAIFAHSVALQSWTSYVLAVGFHAFHVLLILSFLLSPVLFRSTIFSSQTMGKALLEAQGVLQHKGHGDKNRGDGDKMTAHRNGNNKSSSVLSLPSSVSHAPVSIESVWSIHDAVFFLEPGHVVMPTTIENSFGSLRRRKNHKKGNSKDKKNAKGGSRDDGDGKTNAGATGNTKSSNSMDNNNNDDDDAKKGNDEYDTHAYIVPHDNGGGGGDGGTPVELRAVKPRLSKPAVNGVKAAQVGEDRAGGEGPFYNFAAPPPVAPKLPLSQRKSATHGRATLSKILSAWEASPLYSSPLALTFYYYLYCIGCIILLLTATDGMLTGHFSVLRLAVSLAELLWYVHHGAHAFVIYCWMCLLSHWPYYAPYSASDAAFLRHGTPYAVVSKQNGEVAMYWFYRASPGGGNGHVGKMEDRILVSEMNVQHYLYDQAWYLQPVASTIAGAFLVLLSLCVARDLHRMLDAVVGVRVLMEPEGCVRCPLCGELMELCQQHRDHRGKSIYQSAREGTSLSVRRTMWWWRWLRSAVRGSSSGHRVHTPRLHSPLWRWLLPSWCGGGPQRVGGGVIIADLNGNISSSTALSTSDDTPYAVTDTLEDIEFYEQSAVRQSAVAPQDTVTEETAHLMRWLTAAPRADTSVAVPVKSERSSSDGSEAADALGIGSSGSSSEDEVEEGLVKAVPAAAATGSTRRRPRTKATAGPRDTTHSSTPLRSQKSLMRPRHGGSGSRHRHRSHTRSTGSTASSSGSPQQTRPRRVSRFTEEVLYWNYATRHVHHRCPKLYLDAPEATDDEDDDTDSEDTNSTGGTSEGGSCSSASASSAAGSSVVASTSTGTAGATREEKRGAGTSAAASTRAHIGDAPATASRANFSDRGLRRSLSPRATANREQPNAPSQQAARSGSQGGEGRQLVRRDVAQQPQQPQPALQRTTSAPLGGSAKGGGGSGDGTMHKAGASNTNNRKNPNVPRNYGTIGPNFSESPSQLYSRGPQPEAPANHIVQRGVYDPTKDEEDEFRPGNAFQSFDRAGWLSRLTYSWLNPLLTFGLLEPTLLRQERFLPALPEQLLSLDNIAVPAWRLWVHRKAWYANYVAKPGELLIPSNEAMERAEEQVMSFADLRDAEISGGDGDDTESSEGKQTVVMLGHTSLKQAAKFRPQRAKRSWEERLLWSVTAPIRFLLVFLFYYTYIGTSRTVRRTRRRLVRELLKDRLVAAAEDMYDENGYRAMEANEALEEATLALAEMASSCGSSAAAPSAGSALPTHMRRQLALSDVSLYYLFLEHRCGRRFLLIAAPLLLLSELLMLSVVPVLAVFVLFLQKVDTIELLPGRRETPSDQENVSAALALAALLGMLVLLQGVAQGAYRSQVQQAAMEARTCVRAMVLEKTLALPLAQRVFSEGEVVALATEEATRVATCLVSLHHTWSCPLRVVLLSLLLGYYLGWAAAAVACVGPLLTVPWLRHASHETRQHRHTAQEVTKLRLSLLQLTLAHIREVKGMLLEGRLIRRLRKARQAEASIAEEVAMAEGTAGMLSGGVTALLMVIALGAECVFSPKALRDIDVLIPTLVIFMLMTAPLLELPSLFTVVARGFLSMKRIEAYLRQTPDEFVGTWVDLTTFSAMQQQLRQDNSSSALLHYRRGSVVCRDSSFTWQHDLTEASPMTLLHNVDVCVEPGQLVVVQGSIGCGKSTLLLSILGEVNRCVTASGSVDDRGRGSGSVTDYESESSFSVVSASEAAARGVFVASPTESSDARRRRRASDNSANANTSACNKVGATPPAEAAVTLTATTAATAAATARNASQKSRDESKNRTASTTSRSAGTKSSASDRDAADSTAALTEASKLAPAGLEDGESSTGGFLVFGSCAYCAEVPWLQNDTIRANIMSSGGAVQLERWYNTVLRACALCSDIAALPQGDATVVGDRGELLSLSMRCRIAMARAVYSRSHVYLFDSVLSPLEPAIQEHVIREVFHRLLRKRTVILASNVGLRSLRPHRIFSLAEGGLLREDTELYKAVSSLDARSDDGDEDEEREEDKEEGEGNGADGSSRSTASNRSSDASQGTAAPPLPPLYAEEFAEPQEVSEVDVSKNFSNDPVAAATAMLFDADEGFRPRDPLFSDLGDRNDSFGNSGSNSGVLRPRRTVHFGPRTPTRPDSLLQMPGTPSQPSPRAVTLLLPVAPFPETGARLDASVTAATGSGRSSTLQQSAPIPSQNGRESSTHGNEAHSDTCSETTATTSETGSCSTGQYIRNHYAQQLEREKLLRHRHRLSFFIFLRFMGGQAMWLLFTTVVQQFVHIGIDIWAAIWLAVMTNTKMTAATVAGSSSGGGNTTSVYAKVRHQLYTWTAVTDAVFLAIVSALTVLTMVLTLLRTRAVYVSVYGTMHFIYNQIVRRILHAPASYFDSRIIALLTRVLESDAEVAEYHVPGTAEVLLSCTVQVVFIAAWNSVANPIFLLLLPITISLFYHISQRHAVVLREVRKLEAGSVSGMADILREVYQGASTVRCMALQDRLREEYCRALDTVNTASMVAYLADRWVELRLHVLTALAVCSAAMLGVVFTFAYSRPSFTAVAVIVALRVEPVLRTVCQSLGKFAVTEWVSVQRLMSLWSVPQEPLTLEGDADMYSYGHVRRRASGLYVELEGGQDAPLLDFVGTPFSSPKTLAAMGLQEQQQNGQKGSKSTRGDRQPDAGRGEGDGAQASATPVAPQSSLSVFAAASAASSSSSLAASGDRGAARHPAGEGATMTLPLLELRNVSARYRTTLPYVLRHVNLAVYPRERLGVVGHAGQGKGSLFNVLMRLVDVIEGGGVFIDGENAARVPYPALRGWFGLIPQDPLLVHGSWRSNLLMGYHPEYRVFVESANGKGGRPSVPIAALDRHKRPRQHPQQQREKESGGADTHTTTTTTTATAPTSLASHLAGGQQSETTPSVGATDGHDGHRPTHHSSHNLVSADDSAVSVQMSDSYGSTDSARAFVDGDGQSRGVRYMDSVEEYGPSRDVGGDLGEKHSSGIAATLARTARRVRDTFSPFHRRRNRSGTSGDGRLERTLSGDAGPARGNSGSGGGGRSGRRPRRRSSRQPSTNSGAVSGHPAEGPRAPMEDAALWNALRVVGLDVAVEFDGGLDATLTGGDVMEMDLTESQCRLLCLARAVLNRPPIVLLEDAVLSGVGAQTDRVVQRVLAKELRDSTVIIIAHRMSTVLNLCTRVVAMDGGTLLPIADLRSAVPSEAATAQVEEGTGLPASGTASLTGLSTPPLTASIHPDVLKQLSYYVE</sequence>
<evidence type="ECO:0000256" key="3">
    <source>
        <dbReference type="ARBA" id="ARBA00022692"/>
    </source>
</evidence>
<evidence type="ECO:0000256" key="9">
    <source>
        <dbReference type="SAM" id="Phobius"/>
    </source>
</evidence>
<feature type="transmembrane region" description="Helical" evidence="9">
    <location>
        <begin position="2410"/>
        <end position="2426"/>
    </location>
</feature>
<feature type="region of interest" description="Disordered" evidence="8">
    <location>
        <begin position="2239"/>
        <end position="2287"/>
    </location>
</feature>
<feature type="transmembrane region" description="Helical" evidence="9">
    <location>
        <begin position="471"/>
        <end position="491"/>
    </location>
</feature>
<feature type="domain" description="ABC transmembrane type-1" evidence="11">
    <location>
        <begin position="1413"/>
        <end position="1710"/>
    </location>
</feature>
<feature type="transmembrane region" description="Helical" evidence="9">
    <location>
        <begin position="151"/>
        <end position="175"/>
    </location>
</feature>
<dbReference type="SUPFAM" id="SSF52540">
    <property type="entry name" value="P-loop containing nucleoside triphosphate hydrolases"/>
    <property type="match status" value="2"/>
</dbReference>
<feature type="transmembrane region" description="Helical" evidence="9">
    <location>
        <begin position="1552"/>
        <end position="1577"/>
    </location>
</feature>
<dbReference type="Pfam" id="PF00005">
    <property type="entry name" value="ABC_tran"/>
    <property type="match status" value="2"/>
</dbReference>
<feature type="compositionally biased region" description="Low complexity" evidence="8">
    <location>
        <begin position="56"/>
        <end position="95"/>
    </location>
</feature>